<keyword evidence="1" id="KW-1133">Transmembrane helix</keyword>
<dbReference type="Pfam" id="PF14358">
    <property type="entry name" value="DUF4405"/>
    <property type="match status" value="1"/>
</dbReference>
<accession>B3QVT3</accession>
<dbReference type="EMBL" id="CP001100">
    <property type="protein sequence ID" value="ACF13140.1"/>
    <property type="molecule type" value="Genomic_DNA"/>
</dbReference>
<evidence type="ECO:0000256" key="1">
    <source>
        <dbReference type="SAM" id="Phobius"/>
    </source>
</evidence>
<feature type="transmembrane region" description="Helical" evidence="1">
    <location>
        <begin position="78"/>
        <end position="97"/>
    </location>
</feature>
<dbReference type="InterPro" id="IPR025517">
    <property type="entry name" value="DUF4405"/>
</dbReference>
<dbReference type="Proteomes" id="UP000001208">
    <property type="component" value="Chromosome"/>
</dbReference>
<protein>
    <recommendedName>
        <fullName evidence="2">Flavinylation-associated cytochrome domain-containing protein</fullName>
    </recommendedName>
</protein>
<feature type="transmembrane region" description="Helical" evidence="1">
    <location>
        <begin position="9"/>
        <end position="30"/>
    </location>
</feature>
<gene>
    <name evidence="3" type="ordered locus">Ctha_0671</name>
</gene>
<dbReference type="HOGENOM" id="CLU_1955711_0_0_10"/>
<feature type="transmembrane region" description="Helical" evidence="1">
    <location>
        <begin position="50"/>
        <end position="71"/>
    </location>
</feature>
<sequence length="128" mass="14696">MNMKSARPFVTATVTMSFVILSITGVLMTFHVFPREQTHMLKGIHEWLGYLFIIGAGFHLYFNWSAILGYFKQRHNQLQWLVAGLVCIALSIGAFVFNPDSKRGQGEGRHRAQFENFERHHSSDLPKN</sequence>
<proteinExistence type="predicted"/>
<evidence type="ECO:0000313" key="3">
    <source>
        <dbReference type="EMBL" id="ACF13140.1"/>
    </source>
</evidence>
<evidence type="ECO:0000259" key="2">
    <source>
        <dbReference type="Pfam" id="PF14358"/>
    </source>
</evidence>
<dbReference type="STRING" id="517418.Ctha_0671"/>
<organism evidence="3 4">
    <name type="scientific">Chloroherpeton thalassium (strain ATCC 35110 / GB-78)</name>
    <dbReference type="NCBI Taxonomy" id="517418"/>
    <lineage>
        <taxon>Bacteria</taxon>
        <taxon>Pseudomonadati</taxon>
        <taxon>Chlorobiota</taxon>
        <taxon>Chlorobiia</taxon>
        <taxon>Chlorobiales</taxon>
        <taxon>Chloroherpetonaceae</taxon>
        <taxon>Chloroherpeton</taxon>
    </lineage>
</organism>
<dbReference type="AlphaFoldDB" id="B3QVT3"/>
<keyword evidence="1" id="KW-0472">Membrane</keyword>
<dbReference type="KEGG" id="cts:Ctha_0671"/>
<keyword evidence="1" id="KW-0812">Transmembrane</keyword>
<reference evidence="3 4" key="1">
    <citation type="submission" date="2008-06" db="EMBL/GenBank/DDBJ databases">
        <title>Complete sequence of Chloroherpeton thalassium ATCC 35110.</title>
        <authorList>
            <consortium name="US DOE Joint Genome Institute"/>
            <person name="Lucas S."/>
            <person name="Copeland A."/>
            <person name="Lapidus A."/>
            <person name="Glavina del Rio T."/>
            <person name="Dalin E."/>
            <person name="Tice H."/>
            <person name="Bruce D."/>
            <person name="Goodwin L."/>
            <person name="Pitluck S."/>
            <person name="Schmutz J."/>
            <person name="Larimer F."/>
            <person name="Land M."/>
            <person name="Hauser L."/>
            <person name="Kyrpides N."/>
            <person name="Mikhailova N."/>
            <person name="Liu Z."/>
            <person name="Li T."/>
            <person name="Zhao F."/>
            <person name="Overmann J."/>
            <person name="Bryant D.A."/>
            <person name="Richardson P."/>
        </authorList>
    </citation>
    <scope>NUCLEOTIDE SEQUENCE [LARGE SCALE GENOMIC DNA]</scope>
    <source>
        <strain evidence="4">ATCC 35110 / GB-78</strain>
    </source>
</reference>
<name>B3QVT3_CHLT3</name>
<dbReference type="OrthoDB" id="947651at2"/>
<evidence type="ECO:0000313" key="4">
    <source>
        <dbReference type="Proteomes" id="UP000001208"/>
    </source>
</evidence>
<dbReference type="eggNOG" id="ENOG5033DVX">
    <property type="taxonomic scope" value="Bacteria"/>
</dbReference>
<feature type="domain" description="Flavinylation-associated cytochrome" evidence="2">
    <location>
        <begin position="9"/>
        <end position="64"/>
    </location>
</feature>
<keyword evidence="4" id="KW-1185">Reference proteome</keyword>